<dbReference type="OrthoDB" id="9804785at2"/>
<evidence type="ECO:0000313" key="4">
    <source>
        <dbReference type="Proteomes" id="UP000242757"/>
    </source>
</evidence>
<gene>
    <name evidence="3" type="ORF">B6S08_09060</name>
</gene>
<reference evidence="3 4" key="1">
    <citation type="submission" date="2017-08" db="EMBL/GenBank/DDBJ databases">
        <title>A Genome Sequence of Oceanimonas doudoroffii ATCC 27123T.</title>
        <authorList>
            <person name="Brennan M.A."/>
            <person name="Maclea K.S."/>
            <person name="Mcclelland W.D."/>
            <person name="Trachtenberg A.M."/>
        </authorList>
    </citation>
    <scope>NUCLEOTIDE SEQUENCE [LARGE SCALE GENOMIC DNA]</scope>
    <source>
        <strain evidence="3 4">ATCC 27123</strain>
    </source>
</reference>
<dbReference type="NCBIfam" id="TIGR01420">
    <property type="entry name" value="pilT_fam"/>
    <property type="match status" value="1"/>
</dbReference>
<dbReference type="InterPro" id="IPR027417">
    <property type="entry name" value="P-loop_NTPase"/>
</dbReference>
<dbReference type="Proteomes" id="UP000242757">
    <property type="component" value="Unassembled WGS sequence"/>
</dbReference>
<proteinExistence type="inferred from homology"/>
<dbReference type="EMBL" id="NBIM01000001">
    <property type="protein sequence ID" value="OXY83610.1"/>
    <property type="molecule type" value="Genomic_DNA"/>
</dbReference>
<organism evidence="3 4">
    <name type="scientific">Oceanimonas doudoroffii</name>
    <dbReference type="NCBI Taxonomy" id="84158"/>
    <lineage>
        <taxon>Bacteria</taxon>
        <taxon>Pseudomonadati</taxon>
        <taxon>Pseudomonadota</taxon>
        <taxon>Gammaproteobacteria</taxon>
        <taxon>Aeromonadales</taxon>
        <taxon>Aeromonadaceae</taxon>
        <taxon>Oceanimonas</taxon>
    </lineage>
</organism>
<evidence type="ECO:0000256" key="1">
    <source>
        <dbReference type="ARBA" id="ARBA00006611"/>
    </source>
</evidence>
<name>A0A233RJP4_9GAMM</name>
<dbReference type="CDD" id="cd01131">
    <property type="entry name" value="PilT"/>
    <property type="match status" value="1"/>
</dbReference>
<evidence type="ECO:0000259" key="2">
    <source>
        <dbReference type="Pfam" id="PF00437"/>
    </source>
</evidence>
<dbReference type="PANTHER" id="PTHR30486">
    <property type="entry name" value="TWITCHING MOTILITY PROTEIN PILT"/>
    <property type="match status" value="1"/>
</dbReference>
<dbReference type="Pfam" id="PF00437">
    <property type="entry name" value="T2SSE"/>
    <property type="match status" value="1"/>
</dbReference>
<dbReference type="InterPro" id="IPR050921">
    <property type="entry name" value="T4SS_GSP_E_ATPase"/>
</dbReference>
<dbReference type="PANTHER" id="PTHR30486:SF12">
    <property type="entry name" value="TYPE IV PILUS ATPASE PILU"/>
    <property type="match status" value="1"/>
</dbReference>
<evidence type="ECO:0000313" key="3">
    <source>
        <dbReference type="EMBL" id="OXY83610.1"/>
    </source>
</evidence>
<sequence>MELASLLKNMRELQGSDMYISVGVAPTVKSQGRLVPIAEVALSEADALALVESCMSEEWRARFHTEKEANFAINHPEHGRFRVSAFWQQEKAGMVIRRIESRIPTFEELYLPEVLREVAMAKKGLVLFVGGTGSGKSTTQAAMIGHRNRHAGGHILTIEDPVEFIHQHEQSIVTQREVGIDTESFDAALKSSLRQAPDVILIGEIRSEETMGYALAFAETGHLCMATLHANNANQAIDRIMHLVPENKHRQLQFDLSFNLRGIVAQQLIPTRDGKQRRGAFEILLNTPMVADVIRQGDMHRLKDIMAKSREAGMQTFDQALFDLYSQQHIGYTEALAYADSPNDLRLMIKLQGGRGLDSDLLDNVTIEP</sequence>
<dbReference type="AlphaFoldDB" id="A0A233RJP4"/>
<dbReference type="GO" id="GO:0005524">
    <property type="term" value="F:ATP binding"/>
    <property type="evidence" value="ECO:0007669"/>
    <property type="project" value="InterPro"/>
</dbReference>
<dbReference type="GO" id="GO:0016887">
    <property type="term" value="F:ATP hydrolysis activity"/>
    <property type="evidence" value="ECO:0007669"/>
    <property type="project" value="InterPro"/>
</dbReference>
<dbReference type="Gene3D" id="3.30.450.90">
    <property type="match status" value="1"/>
</dbReference>
<dbReference type="InterPro" id="IPR001482">
    <property type="entry name" value="T2SS/T4SS_dom"/>
</dbReference>
<feature type="domain" description="Bacterial type II secretion system protein E" evidence="2">
    <location>
        <begin position="78"/>
        <end position="278"/>
    </location>
</feature>
<comment type="similarity">
    <text evidence="1">Belongs to the GSP E family.</text>
</comment>
<accession>A0A233RJP4</accession>
<keyword evidence="4" id="KW-1185">Reference proteome</keyword>
<comment type="caution">
    <text evidence="3">The sequence shown here is derived from an EMBL/GenBank/DDBJ whole genome shotgun (WGS) entry which is preliminary data.</text>
</comment>
<dbReference type="RefSeq" id="WP_094200384.1">
    <property type="nucleotide sequence ID" value="NZ_NBIM01000001.1"/>
</dbReference>
<dbReference type="SUPFAM" id="SSF52540">
    <property type="entry name" value="P-loop containing nucleoside triphosphate hydrolases"/>
    <property type="match status" value="1"/>
</dbReference>
<dbReference type="InterPro" id="IPR006321">
    <property type="entry name" value="PilT/PilU"/>
</dbReference>
<dbReference type="Gene3D" id="3.40.50.300">
    <property type="entry name" value="P-loop containing nucleotide triphosphate hydrolases"/>
    <property type="match status" value="1"/>
</dbReference>
<protein>
    <submittedName>
        <fullName evidence="3">Type IV pili twitching motility protein PilT</fullName>
    </submittedName>
</protein>